<organism evidence="9">
    <name type="scientific">Medicago truncatula</name>
    <name type="common">Barrel medic</name>
    <name type="synonym">Medicago tribuloides</name>
    <dbReference type="NCBI Taxonomy" id="3880"/>
    <lineage>
        <taxon>Eukaryota</taxon>
        <taxon>Viridiplantae</taxon>
        <taxon>Streptophyta</taxon>
        <taxon>Embryophyta</taxon>
        <taxon>Tracheophyta</taxon>
        <taxon>Spermatophyta</taxon>
        <taxon>Magnoliopsida</taxon>
        <taxon>eudicotyledons</taxon>
        <taxon>Gunneridae</taxon>
        <taxon>Pentapetalae</taxon>
        <taxon>rosids</taxon>
        <taxon>fabids</taxon>
        <taxon>Fabales</taxon>
        <taxon>Fabaceae</taxon>
        <taxon>Papilionoideae</taxon>
        <taxon>50 kb inversion clade</taxon>
        <taxon>NPAAA clade</taxon>
        <taxon>Hologalegina</taxon>
        <taxon>IRL clade</taxon>
        <taxon>Trifolieae</taxon>
        <taxon>Medicago</taxon>
    </lineage>
</organism>
<evidence type="ECO:0000256" key="7">
    <source>
        <dbReference type="ARBA" id="ARBA00023098"/>
    </source>
</evidence>
<comment type="subcellular location">
    <subcellularLocation>
        <location evidence="1">Secreted</location>
    </subcellularLocation>
</comment>
<accession>A0A396J2G3</accession>
<keyword evidence="6" id="KW-0442">Lipid degradation</keyword>
<evidence type="ECO:0000256" key="6">
    <source>
        <dbReference type="ARBA" id="ARBA00022963"/>
    </source>
</evidence>
<keyword evidence="3" id="KW-0964">Secreted</keyword>
<dbReference type="Gene3D" id="3.40.50.1110">
    <property type="entry name" value="SGNH hydrolase"/>
    <property type="match status" value="1"/>
</dbReference>
<dbReference type="PANTHER" id="PTHR45650:SF75">
    <property type="entry name" value="GDSL-LIKE LIPASE_ACYLHYDROLASE"/>
    <property type="match status" value="1"/>
</dbReference>
<evidence type="ECO:0000256" key="1">
    <source>
        <dbReference type="ARBA" id="ARBA00004613"/>
    </source>
</evidence>
<dbReference type="InterPro" id="IPR051238">
    <property type="entry name" value="GDSL_esterase/lipase"/>
</dbReference>
<dbReference type="EC" id="3.1.1.3" evidence="9"/>
<evidence type="ECO:0000256" key="4">
    <source>
        <dbReference type="ARBA" id="ARBA00022729"/>
    </source>
</evidence>
<protein>
    <submittedName>
        <fullName evidence="9">Putative triacylglycerol lipase</fullName>
        <ecNumber evidence="9">3.1.1.3</ecNumber>
    </submittedName>
</protein>
<dbReference type="GO" id="GO:0016042">
    <property type="term" value="P:lipid catabolic process"/>
    <property type="evidence" value="ECO:0007669"/>
    <property type="project" value="UniProtKB-KW"/>
</dbReference>
<feature type="signal peptide" evidence="8">
    <location>
        <begin position="1"/>
        <end position="27"/>
    </location>
</feature>
<keyword evidence="4 8" id="KW-0732">Signal</keyword>
<gene>
    <name evidence="9" type="ORF">MtrunA17_Chr2g0285051</name>
</gene>
<dbReference type="PANTHER" id="PTHR45650">
    <property type="entry name" value="GDSL-LIKE LIPASE/ACYLHYDROLASE-RELATED"/>
    <property type="match status" value="1"/>
</dbReference>
<dbReference type="GO" id="GO:0005576">
    <property type="term" value="C:extracellular region"/>
    <property type="evidence" value="ECO:0007669"/>
    <property type="project" value="UniProtKB-SubCell"/>
</dbReference>
<evidence type="ECO:0000256" key="5">
    <source>
        <dbReference type="ARBA" id="ARBA00022801"/>
    </source>
</evidence>
<comment type="caution">
    <text evidence="9">The sequence shown here is derived from an EMBL/GenBank/DDBJ whole genome shotgun (WGS) entry which is preliminary data.</text>
</comment>
<dbReference type="PROSITE" id="PS51257">
    <property type="entry name" value="PROKAR_LIPOPROTEIN"/>
    <property type="match status" value="1"/>
</dbReference>
<dbReference type="GO" id="GO:0004806">
    <property type="term" value="F:triacylglycerol lipase activity"/>
    <property type="evidence" value="ECO:0007669"/>
    <property type="project" value="UniProtKB-EC"/>
</dbReference>
<proteinExistence type="inferred from homology"/>
<comment type="similarity">
    <text evidence="2">Belongs to the 'GDSL' lipolytic enzyme family.</text>
</comment>
<dbReference type="AlphaFoldDB" id="A0A396J2G3"/>
<keyword evidence="7" id="KW-0443">Lipid metabolism</keyword>
<dbReference type="InterPro" id="IPR036514">
    <property type="entry name" value="SGNH_hydro_sf"/>
</dbReference>
<evidence type="ECO:0000256" key="3">
    <source>
        <dbReference type="ARBA" id="ARBA00022525"/>
    </source>
</evidence>
<reference evidence="9" key="1">
    <citation type="journal article" date="2018" name="Nat. Plants">
        <title>Whole-genome landscape of Medicago truncatula symbiotic genes.</title>
        <authorList>
            <person name="Pecrix Y."/>
            <person name="Gamas P."/>
            <person name="Carrere S."/>
        </authorList>
    </citation>
    <scope>NUCLEOTIDE SEQUENCE</scope>
    <source>
        <tissue evidence="9">Leaves</tissue>
    </source>
</reference>
<sequence length="119" mass="13422">MACETKIWLVLHLLLLVACYMQHYVHGQTQTSQVPCIFIFGDSLSDNGNNNNLRTNAKSNYNPYGVDFQEGPTGRFTNGKTSIDMIGNIIICTIKTNYNHNLSIFVLLEMLIVCSLSRF</sequence>
<dbReference type="Gramene" id="rna7880">
    <property type="protein sequence ID" value="RHN72196.1"/>
    <property type="gene ID" value="gene7880"/>
</dbReference>
<evidence type="ECO:0000256" key="2">
    <source>
        <dbReference type="ARBA" id="ARBA00008668"/>
    </source>
</evidence>
<evidence type="ECO:0000313" key="9">
    <source>
        <dbReference type="EMBL" id="RHN72196.1"/>
    </source>
</evidence>
<dbReference type="Proteomes" id="UP000265566">
    <property type="component" value="Chromosome 2"/>
</dbReference>
<dbReference type="EMBL" id="PSQE01000002">
    <property type="protein sequence ID" value="RHN72196.1"/>
    <property type="molecule type" value="Genomic_DNA"/>
</dbReference>
<name>A0A396J2G3_MEDTR</name>
<evidence type="ECO:0000256" key="8">
    <source>
        <dbReference type="SAM" id="SignalP"/>
    </source>
</evidence>
<keyword evidence="5 9" id="KW-0378">Hydrolase</keyword>
<feature type="chain" id="PRO_5017222437" evidence="8">
    <location>
        <begin position="28"/>
        <end position="119"/>
    </location>
</feature>